<evidence type="ECO:0000313" key="3">
    <source>
        <dbReference type="Proteomes" id="UP000215367"/>
    </source>
</evidence>
<feature type="region of interest" description="Disordered" evidence="1">
    <location>
        <begin position="44"/>
        <end position="64"/>
    </location>
</feature>
<keyword evidence="2" id="KW-0614">Plasmid</keyword>
<dbReference type="Proteomes" id="UP000215367">
    <property type="component" value="Unassembled WGS sequence"/>
</dbReference>
<reference evidence="2 3" key="1">
    <citation type="submission" date="2017-07" db="EMBL/GenBank/DDBJ databases">
        <title>Whole genome sequence of Azospirillum brasilense 2A1, a potential biofertilizer strain.</title>
        <authorList>
            <person name="Fontana C.A."/>
            <person name="Toffoli L.M."/>
            <person name="Salazar S.M."/>
            <person name="Puglisi E."/>
            <person name="Pedraza R."/>
            <person name="Bassi D."/>
            <person name="Cocconcelli P.S."/>
        </authorList>
    </citation>
    <scope>NUCLEOTIDE SEQUENCE [LARGE SCALE GENOMIC DNA]</scope>
    <source>
        <strain evidence="2 3">2A1</strain>
        <plasmid evidence="2">unnamed</plasmid>
    </source>
</reference>
<proteinExistence type="predicted"/>
<name>A0A235H357_AZOBR</name>
<protein>
    <submittedName>
        <fullName evidence="2">Uncharacterized protein</fullName>
    </submittedName>
</protein>
<sequence length="64" mass="7291">MVHRRLLHLVQCGRLNTSAVRIARRQWRYESALDLVRGPDGAGSMIRRNPVRMRPGALPAPFRG</sequence>
<accession>A0A235H357</accession>
<gene>
    <name evidence="2" type="ORF">CHT98_32225</name>
</gene>
<organism evidence="2 3">
    <name type="scientific">Azospirillum brasilense</name>
    <dbReference type="NCBI Taxonomy" id="192"/>
    <lineage>
        <taxon>Bacteria</taxon>
        <taxon>Pseudomonadati</taxon>
        <taxon>Pseudomonadota</taxon>
        <taxon>Alphaproteobacteria</taxon>
        <taxon>Rhodospirillales</taxon>
        <taxon>Azospirillaceae</taxon>
        <taxon>Azospirillum</taxon>
    </lineage>
</organism>
<dbReference type="EMBL" id="NOWT01000065">
    <property type="protein sequence ID" value="OYD80260.1"/>
    <property type="molecule type" value="Genomic_DNA"/>
</dbReference>
<evidence type="ECO:0000256" key="1">
    <source>
        <dbReference type="SAM" id="MobiDB-lite"/>
    </source>
</evidence>
<evidence type="ECO:0000313" key="2">
    <source>
        <dbReference type="EMBL" id="OYD80260.1"/>
    </source>
</evidence>
<geneLocation type="plasmid" evidence="2">
    <name>unnamed</name>
</geneLocation>
<comment type="caution">
    <text evidence="2">The sequence shown here is derived from an EMBL/GenBank/DDBJ whole genome shotgun (WGS) entry which is preliminary data.</text>
</comment>
<dbReference type="AlphaFoldDB" id="A0A235H357"/>